<dbReference type="EMBL" id="JBBPBN010000020">
    <property type="protein sequence ID" value="KAK9016412.1"/>
    <property type="molecule type" value="Genomic_DNA"/>
</dbReference>
<gene>
    <name evidence="2" type="ORF">V6N11_078912</name>
</gene>
<reference evidence="2 3" key="1">
    <citation type="journal article" date="2024" name="G3 (Bethesda)">
        <title>Genome assembly of Hibiscus sabdariffa L. provides insights into metabolisms of medicinal natural products.</title>
        <authorList>
            <person name="Kim T."/>
        </authorList>
    </citation>
    <scope>NUCLEOTIDE SEQUENCE [LARGE SCALE GENOMIC DNA]</scope>
    <source>
        <strain evidence="2">TK-2024</strain>
        <tissue evidence="2">Old leaves</tissue>
    </source>
</reference>
<protein>
    <submittedName>
        <fullName evidence="2">Uncharacterized protein</fullName>
    </submittedName>
</protein>
<keyword evidence="3" id="KW-1185">Reference proteome</keyword>
<evidence type="ECO:0000256" key="1">
    <source>
        <dbReference type="SAM" id="MobiDB-lite"/>
    </source>
</evidence>
<name>A0ABR2RU39_9ROSI</name>
<evidence type="ECO:0000313" key="3">
    <source>
        <dbReference type="Proteomes" id="UP001396334"/>
    </source>
</evidence>
<proteinExistence type="predicted"/>
<organism evidence="2 3">
    <name type="scientific">Hibiscus sabdariffa</name>
    <name type="common">roselle</name>
    <dbReference type="NCBI Taxonomy" id="183260"/>
    <lineage>
        <taxon>Eukaryota</taxon>
        <taxon>Viridiplantae</taxon>
        <taxon>Streptophyta</taxon>
        <taxon>Embryophyta</taxon>
        <taxon>Tracheophyta</taxon>
        <taxon>Spermatophyta</taxon>
        <taxon>Magnoliopsida</taxon>
        <taxon>eudicotyledons</taxon>
        <taxon>Gunneridae</taxon>
        <taxon>Pentapetalae</taxon>
        <taxon>rosids</taxon>
        <taxon>malvids</taxon>
        <taxon>Malvales</taxon>
        <taxon>Malvaceae</taxon>
        <taxon>Malvoideae</taxon>
        <taxon>Hibiscus</taxon>
    </lineage>
</organism>
<accession>A0ABR2RU39</accession>
<comment type="caution">
    <text evidence="2">The sequence shown here is derived from an EMBL/GenBank/DDBJ whole genome shotgun (WGS) entry which is preliminary data.</text>
</comment>
<dbReference type="Proteomes" id="UP001396334">
    <property type="component" value="Unassembled WGS sequence"/>
</dbReference>
<evidence type="ECO:0000313" key="2">
    <source>
        <dbReference type="EMBL" id="KAK9016412.1"/>
    </source>
</evidence>
<sequence>MPKPSHALHQVLHAQKLLGEHLLHSLINIMQEHVRHTRSFPVPCHHCCREYRRHPPRCLWEPSTRHIDHYQIPLSVEYSVAIGIEGTPHEGVVAEFEGEEITGRSFLEARASCENAFHGQKEAAETSPGTIPTAYDEKKPHEGPLQPRLSLKESRVIRCDAKSPSRLSRPPNPATTQSLLLTGLWLPNDTSRTEVLLPANGRCRSLPSDLSTVDLSDPSKFEPLSSSAQLSRSVVREDEIIGRDDDKAPLPKLTREVGVFFASFC</sequence>
<feature type="region of interest" description="Disordered" evidence="1">
    <location>
        <begin position="118"/>
        <end position="147"/>
    </location>
</feature>